<comment type="catalytic activity">
    <reaction evidence="13">
        <text>9-octadecanoyloxy-octadecanoate + H2O = 9-hydroxy-octadecanoate + octadecanoate + H(+)</text>
        <dbReference type="Rhea" id="RHEA:52096"/>
        <dbReference type="ChEBI" id="CHEBI:15377"/>
        <dbReference type="ChEBI" id="CHEBI:15378"/>
        <dbReference type="ChEBI" id="CHEBI:25629"/>
        <dbReference type="ChEBI" id="CHEBI:136286"/>
        <dbReference type="ChEBI" id="CHEBI:136373"/>
    </reaction>
    <physiologicalReaction direction="left-to-right" evidence="13">
        <dbReference type="Rhea" id="RHEA:52097"/>
    </physiologicalReaction>
</comment>
<accession>A0A8B7NB35</accession>
<evidence type="ECO:0000256" key="17">
    <source>
        <dbReference type="SAM" id="Phobius"/>
    </source>
</evidence>
<dbReference type="InterPro" id="IPR006838">
    <property type="entry name" value="ADTRP_AIG1"/>
</dbReference>
<evidence type="ECO:0000256" key="2">
    <source>
        <dbReference type="ARBA" id="ARBA00004127"/>
    </source>
</evidence>
<comment type="catalytic activity">
    <reaction evidence="15">
        <text>13-(9Z-hexadecenoyloxy)-octadecanoate + H2O = 13-hydroxy-octadecanoate + (9Z)-hexadecenoate + H(+)</text>
        <dbReference type="Rhea" id="RHEA:52076"/>
        <dbReference type="ChEBI" id="CHEBI:15377"/>
        <dbReference type="ChEBI" id="CHEBI:15378"/>
        <dbReference type="ChEBI" id="CHEBI:32372"/>
        <dbReference type="ChEBI" id="CHEBI:136304"/>
        <dbReference type="ChEBI" id="CHEBI:136315"/>
    </reaction>
    <physiologicalReaction direction="left-to-right" evidence="15">
        <dbReference type="Rhea" id="RHEA:52077"/>
    </physiologicalReaction>
</comment>
<dbReference type="AlphaFoldDB" id="A0A8B7NB35"/>
<evidence type="ECO:0000256" key="10">
    <source>
        <dbReference type="ARBA" id="ARBA00048680"/>
    </source>
</evidence>
<evidence type="ECO:0000256" key="5">
    <source>
        <dbReference type="ARBA" id="ARBA00022989"/>
    </source>
</evidence>
<evidence type="ECO:0000256" key="3">
    <source>
        <dbReference type="ARBA" id="ARBA00009300"/>
    </source>
</evidence>
<evidence type="ECO:0000256" key="14">
    <source>
        <dbReference type="ARBA" id="ARBA00049296"/>
    </source>
</evidence>
<organism evidence="18 19">
    <name type="scientific">Hyalella azteca</name>
    <name type="common">Amphipod</name>
    <dbReference type="NCBI Taxonomy" id="294128"/>
    <lineage>
        <taxon>Eukaryota</taxon>
        <taxon>Metazoa</taxon>
        <taxon>Ecdysozoa</taxon>
        <taxon>Arthropoda</taxon>
        <taxon>Crustacea</taxon>
        <taxon>Multicrustacea</taxon>
        <taxon>Malacostraca</taxon>
        <taxon>Eumalacostraca</taxon>
        <taxon>Peracarida</taxon>
        <taxon>Amphipoda</taxon>
        <taxon>Senticaudata</taxon>
        <taxon>Talitrida</taxon>
        <taxon>Talitroidea</taxon>
        <taxon>Hyalellidae</taxon>
        <taxon>Hyalella</taxon>
    </lineage>
</organism>
<dbReference type="GeneID" id="108668122"/>
<comment type="catalytic activity">
    <reaction evidence="14">
        <text>13-(9Z-octadecenoyloxy)-octadecanoate + H2O = 13-hydroxy-octadecanoate + (9Z)-octadecenoate + H(+)</text>
        <dbReference type="Rhea" id="RHEA:52064"/>
        <dbReference type="ChEBI" id="CHEBI:15377"/>
        <dbReference type="ChEBI" id="CHEBI:15378"/>
        <dbReference type="ChEBI" id="CHEBI:30823"/>
        <dbReference type="ChEBI" id="CHEBI:136303"/>
        <dbReference type="ChEBI" id="CHEBI:136304"/>
    </reaction>
    <physiologicalReaction direction="left-to-right" evidence="14">
        <dbReference type="Rhea" id="RHEA:52065"/>
    </physiologicalReaction>
</comment>
<comment type="catalytic activity">
    <reaction evidence="11">
        <text>12-(9Z-octadecenoyloxy)-octadecanoate + H2O = 12-hydroxyoctadecanoate + (9Z)-octadecenoate + H(+)</text>
        <dbReference type="Rhea" id="RHEA:52060"/>
        <dbReference type="ChEBI" id="CHEBI:15377"/>
        <dbReference type="ChEBI" id="CHEBI:15378"/>
        <dbReference type="ChEBI" id="CHEBI:30823"/>
        <dbReference type="ChEBI" id="CHEBI:84201"/>
        <dbReference type="ChEBI" id="CHEBI:136302"/>
    </reaction>
    <physiologicalReaction direction="left-to-right" evidence="11">
        <dbReference type="Rhea" id="RHEA:52061"/>
    </physiologicalReaction>
</comment>
<feature type="transmembrane region" description="Helical" evidence="17">
    <location>
        <begin position="197"/>
        <end position="215"/>
    </location>
</feature>
<comment type="similarity">
    <text evidence="3">Belongs to the AIG1 family.</text>
</comment>
<feature type="transmembrane region" description="Helical" evidence="17">
    <location>
        <begin position="157"/>
        <end position="176"/>
    </location>
</feature>
<dbReference type="GO" id="GO:0016020">
    <property type="term" value="C:membrane"/>
    <property type="evidence" value="ECO:0007669"/>
    <property type="project" value="InterPro"/>
</dbReference>
<name>A0A8B7NB35_HYAAZ</name>
<dbReference type="KEGG" id="hazt:108668122"/>
<evidence type="ECO:0000256" key="13">
    <source>
        <dbReference type="ARBA" id="ARBA00049221"/>
    </source>
</evidence>
<dbReference type="Pfam" id="PF04750">
    <property type="entry name" value="Far-17a_AIG1"/>
    <property type="match status" value="1"/>
</dbReference>
<protein>
    <submittedName>
        <fullName evidence="19">Androgen-dependent TFPI-regulating protein</fullName>
    </submittedName>
</protein>
<comment type="catalytic activity">
    <reaction evidence="1">
        <text>9-(9Z-hexadecenoyloxy)-octadecanoate + H2O = (9Z)-hexadecenoate + 9-hydroxy-octadecanoate + H(+)</text>
        <dbReference type="Rhea" id="RHEA:52068"/>
        <dbReference type="ChEBI" id="CHEBI:15377"/>
        <dbReference type="ChEBI" id="CHEBI:15378"/>
        <dbReference type="ChEBI" id="CHEBI:32372"/>
        <dbReference type="ChEBI" id="CHEBI:136286"/>
        <dbReference type="ChEBI" id="CHEBI:136309"/>
    </reaction>
    <physiologicalReaction direction="left-to-right" evidence="1">
        <dbReference type="Rhea" id="RHEA:52069"/>
    </physiologicalReaction>
</comment>
<dbReference type="PANTHER" id="PTHR10989:SF16">
    <property type="entry name" value="AT02829P-RELATED"/>
    <property type="match status" value="1"/>
</dbReference>
<evidence type="ECO:0000256" key="11">
    <source>
        <dbReference type="ARBA" id="ARBA00048701"/>
    </source>
</evidence>
<keyword evidence="4 17" id="KW-0812">Transmembrane</keyword>
<evidence type="ECO:0000256" key="4">
    <source>
        <dbReference type="ARBA" id="ARBA00022692"/>
    </source>
</evidence>
<comment type="catalytic activity">
    <reaction evidence="8">
        <text>13-octadecanoyloxy-octadecanoate + H2O = 13-hydroxy-octadecanoate + octadecanoate + H(+)</text>
        <dbReference type="Rhea" id="RHEA:52084"/>
        <dbReference type="ChEBI" id="CHEBI:15377"/>
        <dbReference type="ChEBI" id="CHEBI:15378"/>
        <dbReference type="ChEBI" id="CHEBI:25629"/>
        <dbReference type="ChEBI" id="CHEBI:136304"/>
        <dbReference type="ChEBI" id="CHEBI:136335"/>
    </reaction>
    <physiologicalReaction direction="left-to-right" evidence="8">
        <dbReference type="Rhea" id="RHEA:52085"/>
    </physiologicalReaction>
</comment>
<comment type="catalytic activity">
    <reaction evidence="9">
        <text>9-hexadecanoyloxy-octadecanoate + H2O = 9-hydroxy-octadecanoate + hexadecanoate + H(+)</text>
        <dbReference type="Rhea" id="RHEA:52052"/>
        <dbReference type="ChEBI" id="CHEBI:7896"/>
        <dbReference type="ChEBI" id="CHEBI:15377"/>
        <dbReference type="ChEBI" id="CHEBI:15378"/>
        <dbReference type="ChEBI" id="CHEBI:83670"/>
        <dbReference type="ChEBI" id="CHEBI:136286"/>
    </reaction>
    <physiologicalReaction direction="left-to-right" evidence="9">
        <dbReference type="Rhea" id="RHEA:52053"/>
    </physiologicalReaction>
</comment>
<proteinExistence type="inferred from homology"/>
<evidence type="ECO:0000256" key="7">
    <source>
        <dbReference type="ARBA" id="ARBA00047368"/>
    </source>
</evidence>
<dbReference type="OrthoDB" id="1898221at2759"/>
<evidence type="ECO:0000256" key="15">
    <source>
        <dbReference type="ARBA" id="ARBA00049322"/>
    </source>
</evidence>
<keyword evidence="6 17" id="KW-0472">Membrane</keyword>
<comment type="catalytic activity">
    <reaction evidence="10">
        <text>12-octadecanoyloxy-octadecanoate + H2O = 12-hydroxyoctadecanoate + octadecanoate + H(+)</text>
        <dbReference type="Rhea" id="RHEA:52080"/>
        <dbReference type="ChEBI" id="CHEBI:15377"/>
        <dbReference type="ChEBI" id="CHEBI:15378"/>
        <dbReference type="ChEBI" id="CHEBI:25629"/>
        <dbReference type="ChEBI" id="CHEBI:84201"/>
        <dbReference type="ChEBI" id="CHEBI:136330"/>
    </reaction>
    <physiologicalReaction direction="left-to-right" evidence="10">
        <dbReference type="Rhea" id="RHEA:52081"/>
    </physiologicalReaction>
</comment>
<keyword evidence="5 17" id="KW-1133">Transmembrane helix</keyword>
<keyword evidence="18" id="KW-1185">Reference proteome</keyword>
<comment type="catalytic activity">
    <reaction evidence="7">
        <text>12-hexadecanoyloxy-octadecanoate + H2O = 12-hydroxyoctadecanoate + hexadecanoate + H(+)</text>
        <dbReference type="Rhea" id="RHEA:52056"/>
        <dbReference type="ChEBI" id="CHEBI:7896"/>
        <dbReference type="ChEBI" id="CHEBI:15377"/>
        <dbReference type="ChEBI" id="CHEBI:15378"/>
        <dbReference type="ChEBI" id="CHEBI:83677"/>
        <dbReference type="ChEBI" id="CHEBI:84201"/>
    </reaction>
    <physiologicalReaction direction="left-to-right" evidence="7">
        <dbReference type="Rhea" id="RHEA:52057"/>
    </physiologicalReaction>
</comment>
<dbReference type="RefSeq" id="XP_018010766.1">
    <property type="nucleotide sequence ID" value="XM_018155277.2"/>
</dbReference>
<evidence type="ECO:0000256" key="16">
    <source>
        <dbReference type="ARBA" id="ARBA00049428"/>
    </source>
</evidence>
<evidence type="ECO:0000256" key="8">
    <source>
        <dbReference type="ARBA" id="ARBA00047427"/>
    </source>
</evidence>
<dbReference type="GO" id="GO:0012505">
    <property type="term" value="C:endomembrane system"/>
    <property type="evidence" value="ECO:0007669"/>
    <property type="project" value="UniProtKB-SubCell"/>
</dbReference>
<evidence type="ECO:0000313" key="18">
    <source>
        <dbReference type="Proteomes" id="UP000694843"/>
    </source>
</evidence>
<comment type="catalytic activity">
    <reaction evidence="16">
        <text>12-(9Z-hexadecenoyloxy)-octadecanoate + H2O = 12-hydroxyoctadecanoate + (9Z)-hexadecenoate + H(+)</text>
        <dbReference type="Rhea" id="RHEA:52072"/>
        <dbReference type="ChEBI" id="CHEBI:15377"/>
        <dbReference type="ChEBI" id="CHEBI:15378"/>
        <dbReference type="ChEBI" id="CHEBI:32372"/>
        <dbReference type="ChEBI" id="CHEBI:84201"/>
        <dbReference type="ChEBI" id="CHEBI:136312"/>
    </reaction>
    <physiologicalReaction direction="left-to-right" evidence="16">
        <dbReference type="Rhea" id="RHEA:52073"/>
    </physiologicalReaction>
</comment>
<comment type="catalytic activity">
    <reaction evidence="12">
        <text>9-(9Z-octadecenoyloxy)-octadecanoate + H2O = 9-hydroxy-octadecanoate + (9Z)-octadecenoate + H(+)</text>
        <dbReference type="Rhea" id="RHEA:52048"/>
        <dbReference type="ChEBI" id="CHEBI:15377"/>
        <dbReference type="ChEBI" id="CHEBI:15378"/>
        <dbReference type="ChEBI" id="CHEBI:30823"/>
        <dbReference type="ChEBI" id="CHEBI:136282"/>
        <dbReference type="ChEBI" id="CHEBI:136286"/>
    </reaction>
    <physiologicalReaction direction="left-to-right" evidence="12">
        <dbReference type="Rhea" id="RHEA:52049"/>
    </physiologicalReaction>
</comment>
<evidence type="ECO:0000256" key="12">
    <source>
        <dbReference type="ARBA" id="ARBA00048800"/>
    </source>
</evidence>
<evidence type="ECO:0000256" key="6">
    <source>
        <dbReference type="ARBA" id="ARBA00023136"/>
    </source>
</evidence>
<sequence>MQNLFTLFFQAAFVIVYAIGICCFYLSHPKVSPKQGAVEQTSVYYPIKSPLLLNAVLHLSYLTARLLRNCNIASGTLLRCVPSHELLSKVFTLIVFPSALSLFLPFWIKYSLCREFIYPEVFDAIISDFKFHSVHTVPLVAVAAEVTLVPRSFPPKWIGFSSCAAVFHAYLAWALARAFSSHNFFSHEVQSMTGRRLALLLLLLTLILWCSYTIGRGVNSVMAGLRKTTLDSIVFGTPAVSAERSR</sequence>
<evidence type="ECO:0000256" key="1">
    <source>
        <dbReference type="ARBA" id="ARBA00000923"/>
    </source>
</evidence>
<reference evidence="19" key="1">
    <citation type="submission" date="2025-08" db="UniProtKB">
        <authorList>
            <consortium name="RefSeq"/>
        </authorList>
    </citation>
    <scope>IDENTIFICATION</scope>
    <source>
        <tissue evidence="19">Whole organism</tissue>
    </source>
</reference>
<dbReference type="PANTHER" id="PTHR10989">
    <property type="entry name" value="ANDROGEN-INDUCED PROTEIN 1-RELATED"/>
    <property type="match status" value="1"/>
</dbReference>
<dbReference type="Proteomes" id="UP000694843">
    <property type="component" value="Unplaced"/>
</dbReference>
<comment type="subcellular location">
    <subcellularLocation>
        <location evidence="2">Endomembrane system</location>
        <topology evidence="2">Multi-pass membrane protein</topology>
    </subcellularLocation>
</comment>
<evidence type="ECO:0000256" key="9">
    <source>
        <dbReference type="ARBA" id="ARBA00047863"/>
    </source>
</evidence>
<evidence type="ECO:0000313" key="19">
    <source>
        <dbReference type="RefSeq" id="XP_018010766.1"/>
    </source>
</evidence>
<feature type="transmembrane region" description="Helical" evidence="17">
    <location>
        <begin position="87"/>
        <end position="108"/>
    </location>
</feature>
<feature type="transmembrane region" description="Helical" evidence="17">
    <location>
        <begin position="7"/>
        <end position="27"/>
    </location>
</feature>
<gene>
    <name evidence="19" type="primary">LOC108668122</name>
</gene>